<dbReference type="Gene3D" id="1.10.1240.10">
    <property type="entry name" value="Methionine synthase domain"/>
    <property type="match status" value="1"/>
</dbReference>
<evidence type="ECO:0000259" key="4">
    <source>
        <dbReference type="PROSITE" id="PS51337"/>
    </source>
</evidence>
<dbReference type="PANTHER" id="PTHR45833:SF1">
    <property type="entry name" value="METHIONINE SYNTHASE"/>
    <property type="match status" value="1"/>
</dbReference>
<dbReference type="Proteomes" id="UP001652338">
    <property type="component" value="Unassembled WGS sequence"/>
</dbReference>
<protein>
    <submittedName>
        <fullName evidence="5">Cobalamin-dependent protein</fullName>
    </submittedName>
</protein>
<dbReference type="InterPro" id="IPR003759">
    <property type="entry name" value="Cbl-bd_cap"/>
</dbReference>
<keyword evidence="6" id="KW-1185">Reference proteome</keyword>
<dbReference type="PANTHER" id="PTHR45833">
    <property type="entry name" value="METHIONINE SYNTHASE"/>
    <property type="match status" value="1"/>
</dbReference>
<dbReference type="Pfam" id="PF02310">
    <property type="entry name" value="B12-binding"/>
    <property type="match status" value="1"/>
</dbReference>
<feature type="domain" description="B12-binding N-terminal" evidence="4">
    <location>
        <begin position="1"/>
        <end position="89"/>
    </location>
</feature>
<sequence length="219" mass="23981">MKEILEQIRTAIKDGHPQETTELVNTALASGVTAKEIVDDGMLSAMKDMSEFFKNGDSDIPRILAAARCIRKGFELIEQDDRLSQQPRIGKVILGTVEGDLHDVGKNLVALMFRSVGFEVIDLGVDISEKQFLKAIRENPDVSIVCLSSLLNTSIPEMAQVVKSLRRNTKRTYKILVGGGAVTRELAEQMGADAYTETAADCASLAKELIEKQSEVAKK</sequence>
<organism evidence="5 6">
    <name type="scientific">Muricoprocola aceti</name>
    <dbReference type="NCBI Taxonomy" id="2981772"/>
    <lineage>
        <taxon>Bacteria</taxon>
        <taxon>Bacillati</taxon>
        <taxon>Bacillota</taxon>
        <taxon>Clostridia</taxon>
        <taxon>Lachnospirales</taxon>
        <taxon>Lachnospiraceae</taxon>
        <taxon>Muricoprocola</taxon>
    </lineage>
</organism>
<dbReference type="SMART" id="SM01018">
    <property type="entry name" value="B12-binding_2"/>
    <property type="match status" value="1"/>
</dbReference>
<dbReference type="InterPro" id="IPR050554">
    <property type="entry name" value="Met_Synthase/Corrinoid"/>
</dbReference>
<dbReference type="InterPro" id="IPR006158">
    <property type="entry name" value="Cobalamin-bd"/>
</dbReference>
<dbReference type="InterPro" id="IPR036594">
    <property type="entry name" value="Meth_synthase_dom"/>
</dbReference>
<dbReference type="PROSITE" id="PS51337">
    <property type="entry name" value="B12_BINDING_NTER"/>
    <property type="match status" value="1"/>
</dbReference>
<evidence type="ECO:0000256" key="2">
    <source>
        <dbReference type="ARBA" id="ARBA00023285"/>
    </source>
</evidence>
<dbReference type="SUPFAM" id="SSF52242">
    <property type="entry name" value="Cobalamin (vitamin B12)-binding domain"/>
    <property type="match status" value="1"/>
</dbReference>
<dbReference type="RefSeq" id="WP_262654074.1">
    <property type="nucleotide sequence ID" value="NZ_JAOQKE010000003.1"/>
</dbReference>
<dbReference type="PROSITE" id="PS51332">
    <property type="entry name" value="B12_BINDING"/>
    <property type="match status" value="1"/>
</dbReference>
<keyword evidence="2" id="KW-0170">Cobalt</keyword>
<comment type="caution">
    <text evidence="5">The sequence shown here is derived from an EMBL/GenBank/DDBJ whole genome shotgun (WGS) entry which is preliminary data.</text>
</comment>
<feature type="domain" description="B12-binding" evidence="3">
    <location>
        <begin position="89"/>
        <end position="219"/>
    </location>
</feature>
<gene>
    <name evidence="5" type="ORF">OCV47_04495</name>
</gene>
<evidence type="ECO:0000313" key="6">
    <source>
        <dbReference type="Proteomes" id="UP001652338"/>
    </source>
</evidence>
<dbReference type="InterPro" id="IPR036724">
    <property type="entry name" value="Cobalamin-bd_sf"/>
</dbReference>
<accession>A0ABT2SK25</accession>
<dbReference type="Gene3D" id="3.40.50.280">
    <property type="entry name" value="Cobalamin-binding domain"/>
    <property type="match status" value="1"/>
</dbReference>
<name>A0ABT2SK25_9FIRM</name>
<reference evidence="5 6" key="1">
    <citation type="journal article" date="2021" name="ISME Commun">
        <title>Automated analysis of genomic sequences facilitates high-throughput and comprehensive description of bacteria.</title>
        <authorList>
            <person name="Hitch T.C.A."/>
        </authorList>
    </citation>
    <scope>NUCLEOTIDE SEQUENCE [LARGE SCALE GENOMIC DNA]</scope>
    <source>
        <strain evidence="5 6">Sanger_29</strain>
    </source>
</reference>
<dbReference type="Pfam" id="PF02607">
    <property type="entry name" value="B12-binding_2"/>
    <property type="match status" value="1"/>
</dbReference>
<evidence type="ECO:0000259" key="3">
    <source>
        <dbReference type="PROSITE" id="PS51332"/>
    </source>
</evidence>
<evidence type="ECO:0000256" key="1">
    <source>
        <dbReference type="ARBA" id="ARBA00022723"/>
    </source>
</evidence>
<dbReference type="SUPFAM" id="SSF47644">
    <property type="entry name" value="Methionine synthase domain"/>
    <property type="match status" value="1"/>
</dbReference>
<dbReference type="EMBL" id="JAOQKE010000003">
    <property type="protein sequence ID" value="MCU6724625.1"/>
    <property type="molecule type" value="Genomic_DNA"/>
</dbReference>
<keyword evidence="1" id="KW-0479">Metal-binding</keyword>
<evidence type="ECO:0000313" key="5">
    <source>
        <dbReference type="EMBL" id="MCU6724625.1"/>
    </source>
</evidence>
<proteinExistence type="predicted"/>